<keyword evidence="4" id="KW-0472">Membrane</keyword>
<dbReference type="GO" id="GO:0009289">
    <property type="term" value="C:pilus"/>
    <property type="evidence" value="ECO:0007669"/>
    <property type="project" value="InterPro"/>
</dbReference>
<dbReference type="InterPro" id="IPR012902">
    <property type="entry name" value="N_methyl_site"/>
</dbReference>
<dbReference type="Gene3D" id="3.30.700.10">
    <property type="entry name" value="Glycoprotein, Type 4 Pilin"/>
    <property type="match status" value="1"/>
</dbReference>
<name>A0A2W5KDC9_9GAMM</name>
<dbReference type="NCBIfam" id="TIGR02532">
    <property type="entry name" value="IV_pilin_GFxxxE"/>
    <property type="match status" value="1"/>
</dbReference>
<protein>
    <submittedName>
        <fullName evidence="5">Prepilin-type cleavage/methylation domain-containing protein</fullName>
    </submittedName>
</protein>
<dbReference type="GO" id="GO:0007155">
    <property type="term" value="P:cell adhesion"/>
    <property type="evidence" value="ECO:0007669"/>
    <property type="project" value="InterPro"/>
</dbReference>
<accession>A0A2W5KDC9</accession>
<dbReference type="EMBL" id="QFPO01000011">
    <property type="protein sequence ID" value="PZQ12885.1"/>
    <property type="molecule type" value="Genomic_DNA"/>
</dbReference>
<evidence type="ECO:0000256" key="4">
    <source>
        <dbReference type="SAM" id="Phobius"/>
    </source>
</evidence>
<comment type="caution">
    <text evidence="5">The sequence shown here is derived from an EMBL/GenBank/DDBJ whole genome shotgun (WGS) entry which is preliminary data.</text>
</comment>
<organism evidence="5 6">
    <name type="scientific">Rhodanobacter denitrificans</name>
    <dbReference type="NCBI Taxonomy" id="666685"/>
    <lineage>
        <taxon>Bacteria</taxon>
        <taxon>Pseudomonadati</taxon>
        <taxon>Pseudomonadota</taxon>
        <taxon>Gammaproteobacteria</taxon>
        <taxon>Lysobacterales</taxon>
        <taxon>Rhodanobacteraceae</taxon>
        <taxon>Rhodanobacter</taxon>
    </lineage>
</organism>
<reference evidence="5 6" key="1">
    <citation type="submission" date="2017-08" db="EMBL/GenBank/DDBJ databases">
        <title>Infants hospitalized years apart are colonized by the same room-sourced microbial strains.</title>
        <authorList>
            <person name="Brooks B."/>
            <person name="Olm M.R."/>
            <person name="Firek B.A."/>
            <person name="Baker R."/>
            <person name="Thomas B.C."/>
            <person name="Morowitz M.J."/>
            <person name="Banfield J.F."/>
        </authorList>
    </citation>
    <scope>NUCLEOTIDE SEQUENCE [LARGE SCALE GENOMIC DNA]</scope>
    <source>
        <strain evidence="5">S2_005_003_R2_42</strain>
    </source>
</reference>
<comment type="similarity">
    <text evidence="1 3">Belongs to the N-Me-Phe pilin family.</text>
</comment>
<dbReference type="AlphaFoldDB" id="A0A2W5KDC9"/>
<evidence type="ECO:0000313" key="6">
    <source>
        <dbReference type="Proteomes" id="UP000249046"/>
    </source>
</evidence>
<evidence type="ECO:0000256" key="2">
    <source>
        <dbReference type="ARBA" id="ARBA00022481"/>
    </source>
</evidence>
<evidence type="ECO:0000313" key="5">
    <source>
        <dbReference type="EMBL" id="PZQ12885.1"/>
    </source>
</evidence>
<keyword evidence="2" id="KW-0488">Methylation</keyword>
<evidence type="ECO:0000256" key="1">
    <source>
        <dbReference type="ARBA" id="ARBA00005233"/>
    </source>
</evidence>
<proteinExistence type="inferred from homology"/>
<keyword evidence="3" id="KW-0281">Fimbrium</keyword>
<keyword evidence="4" id="KW-1133">Transmembrane helix</keyword>
<sequence>MVMASRGFTLIELMVVIAIVGILASIAMPTYQGYVARTVAISGLAEIAAGKSGFENKVNDGATAFTLDDIGLLATTDRCDITLDVPNGTITCLLKGNVLLGTTSTVTVTRGPTGDWSCTSTVPTPYRPNGCT</sequence>
<dbReference type="SUPFAM" id="SSF54523">
    <property type="entry name" value="Pili subunits"/>
    <property type="match status" value="1"/>
</dbReference>
<dbReference type="InterPro" id="IPR001082">
    <property type="entry name" value="Pilin"/>
</dbReference>
<dbReference type="Proteomes" id="UP000249046">
    <property type="component" value="Unassembled WGS sequence"/>
</dbReference>
<dbReference type="Pfam" id="PF07963">
    <property type="entry name" value="N_methyl"/>
    <property type="match status" value="1"/>
</dbReference>
<dbReference type="Pfam" id="PF00114">
    <property type="entry name" value="Pilin"/>
    <property type="match status" value="1"/>
</dbReference>
<gene>
    <name evidence="5" type="ORF">DI564_12290</name>
</gene>
<dbReference type="InterPro" id="IPR045584">
    <property type="entry name" value="Pilin-like"/>
</dbReference>
<feature type="transmembrane region" description="Helical" evidence="4">
    <location>
        <begin position="7"/>
        <end position="28"/>
    </location>
</feature>
<evidence type="ECO:0000256" key="3">
    <source>
        <dbReference type="RuleBase" id="RU000389"/>
    </source>
</evidence>
<dbReference type="PROSITE" id="PS00409">
    <property type="entry name" value="PROKAR_NTER_METHYL"/>
    <property type="match status" value="1"/>
</dbReference>
<keyword evidence="4" id="KW-0812">Transmembrane</keyword>